<dbReference type="PANTHER" id="PTHR43166">
    <property type="entry name" value="AMINO ACID IMPORT ATP-BINDING PROTEIN"/>
    <property type="match status" value="1"/>
</dbReference>
<evidence type="ECO:0000259" key="10">
    <source>
        <dbReference type="PROSITE" id="PS50893"/>
    </source>
</evidence>
<evidence type="ECO:0000256" key="9">
    <source>
        <dbReference type="ARBA" id="ARBA00024722"/>
    </source>
</evidence>
<dbReference type="GO" id="GO:0015424">
    <property type="term" value="F:ABC-type amino acid transporter activity"/>
    <property type="evidence" value="ECO:0007669"/>
    <property type="project" value="InterPro"/>
</dbReference>
<accession>A0A560KRX4</accession>
<comment type="function">
    <text evidence="9">Involved in beta-(1--&gt;2)glucan export. Transmembrane domains (TMD) form a pore in the inner membrane and the ATP-binding domain (NBD) is responsible for energy generation.</text>
</comment>
<evidence type="ECO:0000256" key="8">
    <source>
        <dbReference type="ARBA" id="ARBA00023136"/>
    </source>
</evidence>
<gene>
    <name evidence="11" type="ORF">FBZ93_1314</name>
</gene>
<dbReference type="InterPro" id="IPR050086">
    <property type="entry name" value="MetN_ABC_transporter-like"/>
</dbReference>
<comment type="caution">
    <text evidence="11">The sequence shown here is derived from an EMBL/GenBank/DDBJ whole genome shotgun (WGS) entry which is preliminary data.</text>
</comment>
<dbReference type="NCBIfam" id="TIGR03005">
    <property type="entry name" value="ectoine_ehuA"/>
    <property type="match status" value="1"/>
</dbReference>
<dbReference type="InterPro" id="IPR027417">
    <property type="entry name" value="P-loop_NTPase"/>
</dbReference>
<dbReference type="RefSeq" id="WP_146993185.1">
    <property type="nucleotide sequence ID" value="NZ_VITY01000031.1"/>
</dbReference>
<evidence type="ECO:0000256" key="3">
    <source>
        <dbReference type="ARBA" id="ARBA00022448"/>
    </source>
</evidence>
<dbReference type="AlphaFoldDB" id="A0A560KRX4"/>
<reference evidence="11 12" key="1">
    <citation type="submission" date="2019-06" db="EMBL/GenBank/DDBJ databases">
        <title>Genomic Encyclopedia of Type Strains, Phase IV (KMG-V): Genome sequencing to study the core and pangenomes of soil and plant-associated prokaryotes.</title>
        <authorList>
            <person name="Whitman W."/>
        </authorList>
    </citation>
    <scope>NUCLEOTIDE SEQUENCE [LARGE SCALE GENOMIC DNA]</scope>
    <source>
        <strain evidence="11 12">BR 10355</strain>
    </source>
</reference>
<dbReference type="GO" id="GO:0016887">
    <property type="term" value="F:ATP hydrolysis activity"/>
    <property type="evidence" value="ECO:0007669"/>
    <property type="project" value="InterPro"/>
</dbReference>
<protein>
    <submittedName>
        <fullName evidence="11">Amino acid ABC transporter ATP-binding protein (PAAT family)</fullName>
    </submittedName>
</protein>
<feature type="domain" description="ABC transporter" evidence="10">
    <location>
        <begin position="10"/>
        <end position="254"/>
    </location>
</feature>
<evidence type="ECO:0000256" key="6">
    <source>
        <dbReference type="ARBA" id="ARBA00022840"/>
    </source>
</evidence>
<dbReference type="InterPro" id="IPR017871">
    <property type="entry name" value="ABC_transporter-like_CS"/>
</dbReference>
<dbReference type="PIRSF" id="PIRSF039085">
    <property type="entry name" value="ABC_ATPase_HisP"/>
    <property type="match status" value="1"/>
</dbReference>
<organism evidence="11 12">
    <name type="scientific">Bradyrhizobium macuxiense</name>
    <dbReference type="NCBI Taxonomy" id="1755647"/>
    <lineage>
        <taxon>Bacteria</taxon>
        <taxon>Pseudomonadati</taxon>
        <taxon>Pseudomonadota</taxon>
        <taxon>Alphaproteobacteria</taxon>
        <taxon>Hyphomicrobiales</taxon>
        <taxon>Nitrobacteraceae</taxon>
        <taxon>Bradyrhizobium</taxon>
    </lineage>
</organism>
<evidence type="ECO:0000313" key="12">
    <source>
        <dbReference type="Proteomes" id="UP000321304"/>
    </source>
</evidence>
<dbReference type="PROSITE" id="PS50893">
    <property type="entry name" value="ABC_TRANSPORTER_2"/>
    <property type="match status" value="1"/>
</dbReference>
<evidence type="ECO:0000256" key="2">
    <source>
        <dbReference type="ARBA" id="ARBA00005417"/>
    </source>
</evidence>
<dbReference type="PANTHER" id="PTHR43166:SF9">
    <property type="entry name" value="GLUTAMATE_ASPARTATE IMPORT ATP-BINDING PROTEIN GLTL"/>
    <property type="match status" value="1"/>
</dbReference>
<dbReference type="GO" id="GO:0005886">
    <property type="term" value="C:plasma membrane"/>
    <property type="evidence" value="ECO:0007669"/>
    <property type="project" value="UniProtKB-SubCell"/>
</dbReference>
<keyword evidence="5" id="KW-0547">Nucleotide-binding</keyword>
<name>A0A560KRX4_9BRAD</name>
<evidence type="ECO:0000256" key="1">
    <source>
        <dbReference type="ARBA" id="ARBA00004202"/>
    </source>
</evidence>
<dbReference type="SMART" id="SM00382">
    <property type="entry name" value="AAA"/>
    <property type="match status" value="1"/>
</dbReference>
<evidence type="ECO:0000313" key="11">
    <source>
        <dbReference type="EMBL" id="TWB86018.1"/>
    </source>
</evidence>
<dbReference type="SUPFAM" id="SSF52540">
    <property type="entry name" value="P-loop containing nucleoside triphosphate hydrolases"/>
    <property type="match status" value="1"/>
</dbReference>
<proteinExistence type="inferred from homology"/>
<dbReference type="PROSITE" id="PS00211">
    <property type="entry name" value="ABC_TRANSPORTER_1"/>
    <property type="match status" value="1"/>
</dbReference>
<dbReference type="OrthoDB" id="9802264at2"/>
<dbReference type="InterPro" id="IPR030679">
    <property type="entry name" value="ABC_ATPase_HisP-typ"/>
</dbReference>
<comment type="subcellular location">
    <subcellularLocation>
        <location evidence="1">Cell membrane</location>
        <topology evidence="1">Peripheral membrane protein</topology>
    </subcellularLocation>
</comment>
<dbReference type="Proteomes" id="UP000321304">
    <property type="component" value="Unassembled WGS sequence"/>
</dbReference>
<dbReference type="Pfam" id="PF00005">
    <property type="entry name" value="ABC_tran"/>
    <property type="match status" value="1"/>
</dbReference>
<dbReference type="InterPro" id="IPR014343">
    <property type="entry name" value="Ectoine_EhuA"/>
</dbReference>
<keyword evidence="7" id="KW-0029">Amino-acid transport</keyword>
<comment type="similarity">
    <text evidence="2">Belongs to the ABC transporter superfamily.</text>
</comment>
<dbReference type="Gene3D" id="3.40.50.300">
    <property type="entry name" value="P-loop containing nucleotide triphosphate hydrolases"/>
    <property type="match status" value="1"/>
</dbReference>
<dbReference type="GO" id="GO:0005524">
    <property type="term" value="F:ATP binding"/>
    <property type="evidence" value="ECO:0007669"/>
    <property type="project" value="UniProtKB-KW"/>
</dbReference>
<keyword evidence="6 11" id="KW-0067">ATP-binding</keyword>
<dbReference type="InterPro" id="IPR003593">
    <property type="entry name" value="AAA+_ATPase"/>
</dbReference>
<evidence type="ECO:0000256" key="4">
    <source>
        <dbReference type="ARBA" id="ARBA00022475"/>
    </source>
</evidence>
<keyword evidence="8" id="KW-0472">Membrane</keyword>
<evidence type="ECO:0000256" key="5">
    <source>
        <dbReference type="ARBA" id="ARBA00022741"/>
    </source>
</evidence>
<keyword evidence="3" id="KW-0813">Transport</keyword>
<keyword evidence="4" id="KW-1003">Cell membrane</keyword>
<sequence length="260" mass="29008">MADIEANPFISFRSVCKSYGGLHVLKNLDLTIRQHEHVVLIGPSGSGKSTILRVLMTLESIQKGNVLVGDGHLWRDTGDGASMPPPRELNAIRRKIGMVFQSFNLFPHMTVLRNVAEAPVRVLKISRAEANERARKLLLSVGLAEKEDCYPIQLSGGQQQRVAIARCLAMRPEILLFDEVTSALDPETVSEVLNVIRSLASEHKFTILMVTHQMDVAREIGNRVVFLERGRIIEEGSPNQVLDNPRNDRTRSFLRAVLQA</sequence>
<evidence type="ECO:0000256" key="7">
    <source>
        <dbReference type="ARBA" id="ARBA00022970"/>
    </source>
</evidence>
<dbReference type="InterPro" id="IPR003439">
    <property type="entry name" value="ABC_transporter-like_ATP-bd"/>
</dbReference>
<keyword evidence="12" id="KW-1185">Reference proteome</keyword>
<dbReference type="EMBL" id="VITY01000031">
    <property type="protein sequence ID" value="TWB86018.1"/>
    <property type="molecule type" value="Genomic_DNA"/>
</dbReference>